<dbReference type="Pfam" id="PF03160">
    <property type="entry name" value="Calx-beta"/>
    <property type="match status" value="1"/>
</dbReference>
<accession>A0A2S6IGD9</accession>
<dbReference type="SUPFAM" id="SSF141072">
    <property type="entry name" value="CalX-like"/>
    <property type="match status" value="1"/>
</dbReference>
<comment type="caution">
    <text evidence="7">The sequence shown here is derived from an EMBL/GenBank/DDBJ whole genome shotgun (WGS) entry which is preliminary data.</text>
</comment>
<dbReference type="GO" id="GO:0016020">
    <property type="term" value="C:membrane"/>
    <property type="evidence" value="ECO:0007669"/>
    <property type="project" value="InterPro"/>
</dbReference>
<dbReference type="OrthoDB" id="1652165at2"/>
<evidence type="ECO:0000313" key="7">
    <source>
        <dbReference type="EMBL" id="PPK93273.1"/>
    </source>
</evidence>
<keyword evidence="3" id="KW-0106">Calcium</keyword>
<proteinExistence type="predicted"/>
<evidence type="ECO:0000259" key="6">
    <source>
        <dbReference type="SMART" id="SM00237"/>
    </source>
</evidence>
<dbReference type="PANTHER" id="PTHR11878:SF65">
    <property type="entry name" value="NA_CA-EXCHANGE PROTEIN, ISOFORM G"/>
    <property type="match status" value="1"/>
</dbReference>
<dbReference type="GO" id="GO:0007154">
    <property type="term" value="P:cell communication"/>
    <property type="evidence" value="ECO:0007669"/>
    <property type="project" value="InterPro"/>
</dbReference>
<keyword evidence="2" id="KW-0677">Repeat</keyword>
<dbReference type="NCBIfam" id="TIGR04183">
    <property type="entry name" value="Por_Secre_tail"/>
    <property type="match status" value="1"/>
</dbReference>
<keyword evidence="1 5" id="KW-0732">Signal</keyword>
<dbReference type="SMART" id="SM00237">
    <property type="entry name" value="Calx_beta"/>
    <property type="match status" value="1"/>
</dbReference>
<name>A0A2S6IGD9_9FLAO</name>
<dbReference type="Pfam" id="PF18962">
    <property type="entry name" value="Por_Secre_tail"/>
    <property type="match status" value="1"/>
</dbReference>
<dbReference type="InterPro" id="IPR003644">
    <property type="entry name" value="Calx_beta"/>
</dbReference>
<evidence type="ECO:0000256" key="5">
    <source>
        <dbReference type="SAM" id="SignalP"/>
    </source>
</evidence>
<keyword evidence="8" id="KW-1185">Reference proteome</keyword>
<dbReference type="InterPro" id="IPR051171">
    <property type="entry name" value="CaCA"/>
</dbReference>
<gene>
    <name evidence="7" type="ORF">LY01_02558</name>
</gene>
<dbReference type="Gene3D" id="2.60.40.2030">
    <property type="match status" value="1"/>
</dbReference>
<dbReference type="GO" id="GO:0030001">
    <property type="term" value="P:metal ion transport"/>
    <property type="evidence" value="ECO:0007669"/>
    <property type="project" value="TreeGrafter"/>
</dbReference>
<sequence>MKKILLLVAFIVSNLTIAQTVLNQGDLALIGLDTNDEVFSFVSLVDMLPGTEIYFTDEEFGGTTFSTNEGTVLYTVPSTGYIAGTVIIGDSNGTEVNFSSTSDGAMVLGNSGDGVTAYQGTLSSPTMILFAIGEDSGDIGNFYSGPQLLIGADNGDYQGVRSGDSVTLFQLFQDAANYNTNGNSLGGLNSTSLTINNGPATTSLQFDPNSLTVNEDAGTVDLTVSISNESTSNATTADVVLTSGTASSINNYTAQSVTFPAGSSMNQIVTVTVTDDMIEELDKDFTFEIQNIVGGDMAATGTNNTFTLTVLEDDIAPISLPYTESFDDCADNKWVAFDQAGDDVWVCSSGAYTMNGFGGTEDIDWLITEVPVDFPTAASLNQIEVTTSERYGNATNEAGEFLLRYSTDYDGSGDPTMATWTELVFDPNNTSSSNSASASSTTMVDASAIQGQAYIAFLYDNTGLGAEEWVVEEIEITTLPASANLAPSIANISNSPVAPTSTDVVTVNVDVTDADGLNSVELQYGFASGVYDQTPVAMVLSSGDTYQANIPAQLDGTTVYYQIVAIDANASPETATSTEQNYIVLDPQLQGLQIDVVDTAYLIDFDNTVANVNNGPFDGSGFVTVPSVGQLDADAFAINGLQDATTDFGDEQSGNDFGKGVSDGGVSSGGIYAFEVAAGDYALGVQPTGSDFTPGTIFFQFTNNTGAVVTDLSVAYDFYVFDNENRANDFRFSHGSDTSSLTEVTDAALSSMLGQDAIEEWKRNAVAMDLTGLNIAAGDTYVLAWSSADSGSNSSDEIALDNIQLIANPSSQKIALSGFLESLTLLGDVNLNNTTELNGFLKLVSGDLATNDNLTLKSIDSKSAVVREVIAGTVTGDVKVEQFYPAQRAFRFIGSSVDMTGSVYDNWQQAGLNVDDAGYIAGNGTHITGGSMADGFDVSGSNNPSAFSFNEDTQLWESTSATNSTSLTAGDAIRVLIRGDRSVSLTTAGALPSSTTLISNGSLSLGDFTTSNLSTTEGGFNFVGNPYQAQVNLNSVLNDAATEDIDVSEYYAWDPTIGARGAYVTHNFVLGNSNATSEVSEFVQPGQAFFVTTAEDGSNAAALAPSITFKESYKSTSFETTNTYRNSNVNEQISVSLYTDQELASGKARDGVLISFNLNASSAVSANGAVKLQNPDENLSVETLNSSLSIVERSEPVDNELIPLKLNGLTSTDYTFDINTTLTNLQTLFVDHFLGTETLMANGSNLVSVSFDTTNAASVDENRFELKFLNSTLSVGDIAFAEAVQVYPNPVNGDSVTIGNLIAGESVKISIYNTLGQLIVSYQKESTNGNETVANMNSLTNGIYLLKVEQDKVATTKRIIKN</sequence>
<evidence type="ECO:0000256" key="3">
    <source>
        <dbReference type="ARBA" id="ARBA00022837"/>
    </source>
</evidence>
<organism evidence="7 8">
    <name type="scientific">Nonlabens xylanidelens</name>
    <dbReference type="NCBI Taxonomy" id="191564"/>
    <lineage>
        <taxon>Bacteria</taxon>
        <taxon>Pseudomonadati</taxon>
        <taxon>Bacteroidota</taxon>
        <taxon>Flavobacteriia</taxon>
        <taxon>Flavobacteriales</taxon>
        <taxon>Flavobacteriaceae</taxon>
        <taxon>Nonlabens</taxon>
    </lineage>
</organism>
<evidence type="ECO:0000256" key="2">
    <source>
        <dbReference type="ARBA" id="ARBA00022737"/>
    </source>
</evidence>
<dbReference type="PANTHER" id="PTHR11878">
    <property type="entry name" value="SODIUM/CALCIUM EXCHANGER"/>
    <property type="match status" value="1"/>
</dbReference>
<keyword evidence="4" id="KW-0813">Transport</keyword>
<evidence type="ECO:0000313" key="8">
    <source>
        <dbReference type="Proteomes" id="UP000239002"/>
    </source>
</evidence>
<feature type="signal peptide" evidence="5">
    <location>
        <begin position="1"/>
        <end position="18"/>
    </location>
</feature>
<keyword evidence="4" id="KW-0406">Ion transport</keyword>
<protein>
    <submittedName>
        <fullName evidence="7">Putative secreted protein (Por secretion system target)</fullName>
    </submittedName>
</protein>
<reference evidence="7 8" key="1">
    <citation type="submission" date="2018-02" db="EMBL/GenBank/DDBJ databases">
        <title>Genomic Encyclopedia of Archaeal and Bacterial Type Strains, Phase II (KMG-II): from individual species to whole genera.</title>
        <authorList>
            <person name="Goeker M."/>
        </authorList>
    </citation>
    <scope>NUCLEOTIDE SEQUENCE [LARGE SCALE GENOMIC DNA]</scope>
    <source>
        <strain evidence="7 8">DSM 16809</strain>
    </source>
</reference>
<dbReference type="EMBL" id="PTJE01000007">
    <property type="protein sequence ID" value="PPK93273.1"/>
    <property type="molecule type" value="Genomic_DNA"/>
</dbReference>
<feature type="chain" id="PRO_5015733167" evidence="5">
    <location>
        <begin position="19"/>
        <end position="1362"/>
    </location>
</feature>
<feature type="domain" description="Calx-beta" evidence="6">
    <location>
        <begin position="191"/>
        <end position="290"/>
    </location>
</feature>
<dbReference type="RefSeq" id="WP_104516227.1">
    <property type="nucleotide sequence ID" value="NZ_MQVW01000012.1"/>
</dbReference>
<dbReference type="Proteomes" id="UP000239002">
    <property type="component" value="Unassembled WGS sequence"/>
</dbReference>
<evidence type="ECO:0000256" key="1">
    <source>
        <dbReference type="ARBA" id="ARBA00022729"/>
    </source>
</evidence>
<dbReference type="InterPro" id="IPR026444">
    <property type="entry name" value="Secre_tail"/>
</dbReference>
<evidence type="ECO:0000256" key="4">
    <source>
        <dbReference type="ARBA" id="ARBA00023065"/>
    </source>
</evidence>
<dbReference type="InterPro" id="IPR038081">
    <property type="entry name" value="CalX-like_sf"/>
</dbReference>